<proteinExistence type="predicted"/>
<name>A0A9W8NNE5_9PEZI</name>
<protein>
    <submittedName>
        <fullName evidence="1">Uncharacterized protein</fullName>
    </submittedName>
</protein>
<accession>A0A9W8NNE5</accession>
<gene>
    <name evidence="1" type="ORF">NPX13_g132</name>
</gene>
<sequence length="97" mass="10657">MEQDIQRTRTIVDRFGTERGAEEAYLGIRFLDSYPPGVSFGSDCRYARGSAQHTNTAVCHSESLTVPGEWASISDANFGPMRGSTAWHLMVTLATSK</sequence>
<dbReference type="AlphaFoldDB" id="A0A9W8NNE5"/>
<comment type="caution">
    <text evidence="1">The sequence shown here is derived from an EMBL/GenBank/DDBJ whole genome shotgun (WGS) entry which is preliminary data.</text>
</comment>
<organism evidence="1 2">
    <name type="scientific">Xylaria arbuscula</name>
    <dbReference type="NCBI Taxonomy" id="114810"/>
    <lineage>
        <taxon>Eukaryota</taxon>
        <taxon>Fungi</taxon>
        <taxon>Dikarya</taxon>
        <taxon>Ascomycota</taxon>
        <taxon>Pezizomycotina</taxon>
        <taxon>Sordariomycetes</taxon>
        <taxon>Xylariomycetidae</taxon>
        <taxon>Xylariales</taxon>
        <taxon>Xylariaceae</taxon>
        <taxon>Xylaria</taxon>
    </lineage>
</organism>
<evidence type="ECO:0000313" key="1">
    <source>
        <dbReference type="EMBL" id="KAJ3580428.1"/>
    </source>
</evidence>
<dbReference type="Proteomes" id="UP001148614">
    <property type="component" value="Unassembled WGS sequence"/>
</dbReference>
<reference evidence="1" key="1">
    <citation type="submission" date="2022-07" db="EMBL/GenBank/DDBJ databases">
        <title>Genome Sequence of Xylaria arbuscula.</title>
        <authorList>
            <person name="Buettner E."/>
        </authorList>
    </citation>
    <scope>NUCLEOTIDE SEQUENCE</scope>
    <source>
        <strain evidence="1">VT107</strain>
    </source>
</reference>
<evidence type="ECO:0000313" key="2">
    <source>
        <dbReference type="Proteomes" id="UP001148614"/>
    </source>
</evidence>
<dbReference type="EMBL" id="JANPWZ010000006">
    <property type="protein sequence ID" value="KAJ3580428.1"/>
    <property type="molecule type" value="Genomic_DNA"/>
</dbReference>
<keyword evidence="2" id="KW-1185">Reference proteome</keyword>